<dbReference type="AlphaFoldDB" id="U3GVD2"/>
<keyword evidence="4" id="KW-1185">Reference proteome</keyword>
<dbReference type="EMBL" id="CP006365">
    <property type="protein sequence ID" value="AGU14428.1"/>
    <property type="molecule type" value="Genomic_DNA"/>
</dbReference>
<evidence type="ECO:0000259" key="2">
    <source>
        <dbReference type="Pfam" id="PF21537"/>
    </source>
</evidence>
<evidence type="ECO:0000313" key="3">
    <source>
        <dbReference type="EMBL" id="AGU14428.1"/>
    </source>
</evidence>
<proteinExistence type="predicted"/>
<evidence type="ECO:0000313" key="4">
    <source>
        <dbReference type="Proteomes" id="UP000016943"/>
    </source>
</evidence>
<keyword evidence="1" id="KW-0472">Membrane</keyword>
<dbReference type="STRING" id="1348662.CARG_01185"/>
<dbReference type="PATRIC" id="fig|1348662.3.peg.227"/>
<dbReference type="KEGG" id="caz:CARG_01185"/>
<reference evidence="3 4" key="1">
    <citation type="journal article" date="2013" name="Genome Announc.">
        <title>Whole-Genome Sequence of the Clinical Strain Corynebacterium argentoratense DSM 44202, Isolated from a Human Throat Specimen.</title>
        <authorList>
            <person name="Bomholt C."/>
            <person name="Glaub A."/>
            <person name="Gravermann K."/>
            <person name="Albersmeier A."/>
            <person name="Brinkrolf K."/>
            <person name="Ruckert C."/>
            <person name="Tauch A."/>
        </authorList>
    </citation>
    <scope>NUCLEOTIDE SEQUENCE [LARGE SCALE GENOMIC DNA]</scope>
    <source>
        <strain evidence="3">DSM 44202</strain>
    </source>
</reference>
<feature type="transmembrane region" description="Helical" evidence="1">
    <location>
        <begin position="40"/>
        <end position="60"/>
    </location>
</feature>
<dbReference type="HOGENOM" id="CLU_079638_1_0_11"/>
<sequence length="286" mass="29860">MQHDHDHRLSTTQLVACALLGFSCLILAISGRAAAYVQGFWLPFVGLASALIVISSLWALWTRLGGDGAHRWGASRRHDLLAACVLLSPAVLLVLAAPGALGAGSLGHNGVLAAGDAAAGSVGGGPHRSFVRSTPHSFPPLGDGLNEVTLEDIQDRYVFGDAHSLDGHQVRFEGFVSYPHERGSRGAGGQDTSEQPTDGAMEVLVSRYKIYCCAADAVPYTVAVRIPSTAGNARGGSAALPQEDQWVQVTGVVLPPDAPPGTPTPLFPTIDASTVRAIDTPKDPYL</sequence>
<feature type="domain" description="DUF1980" evidence="2">
    <location>
        <begin position="199"/>
        <end position="285"/>
    </location>
</feature>
<feature type="transmembrane region" description="Helical" evidence="1">
    <location>
        <begin position="80"/>
        <end position="101"/>
    </location>
</feature>
<name>U3GVD2_9CORY</name>
<keyword evidence="1" id="KW-1133">Transmembrane helix</keyword>
<accession>U3GVD2</accession>
<dbReference type="eggNOG" id="COG3689">
    <property type="taxonomic scope" value="Bacteria"/>
</dbReference>
<organism evidence="3 4">
    <name type="scientific">Corynebacterium argentoratense DSM 44202</name>
    <dbReference type="NCBI Taxonomy" id="1348662"/>
    <lineage>
        <taxon>Bacteria</taxon>
        <taxon>Bacillati</taxon>
        <taxon>Actinomycetota</taxon>
        <taxon>Actinomycetes</taxon>
        <taxon>Mycobacteriales</taxon>
        <taxon>Corynebacteriaceae</taxon>
        <taxon>Corynebacterium</taxon>
    </lineage>
</organism>
<protein>
    <recommendedName>
        <fullName evidence="2">DUF1980 domain-containing protein</fullName>
    </recommendedName>
</protein>
<dbReference type="InterPro" id="IPR048447">
    <property type="entry name" value="DUF1980_C"/>
</dbReference>
<dbReference type="Proteomes" id="UP000016943">
    <property type="component" value="Chromosome"/>
</dbReference>
<dbReference type="OrthoDB" id="359029at2"/>
<gene>
    <name evidence="3" type="ORF">CARG_01185</name>
</gene>
<dbReference type="Pfam" id="PF21537">
    <property type="entry name" value="DUF1980_C"/>
    <property type="match status" value="1"/>
</dbReference>
<feature type="transmembrane region" description="Helical" evidence="1">
    <location>
        <begin position="12"/>
        <end position="34"/>
    </location>
</feature>
<keyword evidence="1" id="KW-0812">Transmembrane</keyword>
<evidence type="ECO:0000256" key="1">
    <source>
        <dbReference type="SAM" id="Phobius"/>
    </source>
</evidence>
<dbReference type="RefSeq" id="WP_020975552.1">
    <property type="nucleotide sequence ID" value="NC_022198.1"/>
</dbReference>
<dbReference type="GeneID" id="78249111"/>